<reference evidence="6" key="1">
    <citation type="journal article" date="2019" name="Int. J. Syst. Evol. Microbiol.">
        <title>The Global Catalogue of Microorganisms (GCM) 10K type strain sequencing project: providing services to taxonomists for standard genome sequencing and annotation.</title>
        <authorList>
            <consortium name="The Broad Institute Genomics Platform"/>
            <consortium name="The Broad Institute Genome Sequencing Center for Infectious Disease"/>
            <person name="Wu L."/>
            <person name="Ma J."/>
        </authorList>
    </citation>
    <scope>NUCLEOTIDE SEQUENCE [LARGE SCALE GENOMIC DNA]</scope>
    <source>
        <strain evidence="6">CGMCC 4.7643</strain>
    </source>
</reference>
<dbReference type="Pfam" id="PF01494">
    <property type="entry name" value="FAD_binding_3"/>
    <property type="match status" value="1"/>
</dbReference>
<evidence type="ECO:0000256" key="3">
    <source>
        <dbReference type="ARBA" id="ARBA00022827"/>
    </source>
</evidence>
<gene>
    <name evidence="5" type="ORF">ACFSYJ_36890</name>
</gene>
<accession>A0ABW5GTV4</accession>
<keyword evidence="5" id="KW-0503">Monooxygenase</keyword>
<dbReference type="RefSeq" id="WP_345404788.1">
    <property type="nucleotide sequence ID" value="NZ_BAABHG010000017.1"/>
</dbReference>
<protein>
    <submittedName>
        <fullName evidence="5">FAD-dependent monooxygenase</fullName>
    </submittedName>
</protein>
<name>A0ABW5GTV4_9PSEU</name>
<sequence>MTKGTNEKHVPVLIAGGGVAGLTAALLLRHHGVGVMLVEKHASTSPQPKARRFNPRSTEVFRALGLSDAVAEAGAPLAKFTGMLTGPTLAEATWPEMTPHLTAAGAQHAELARLSPAPSVLCPQNILEPVLRQAAEARGARLRFGTELVTFKQDADGVLAELRPGSDEPYPVVADYLIAADGARGPIREALGIPRAGAGHLADNLDVCFRADLTELVRGKEFNLCRIENPAASGAFVSVNGTDTWLFSTSDFPVGDRHARDLDDEAWADLLRELVGVSDVDIEILSKMPWESGMYVAERFAEGRVFLTGDAAHAMPPMAAAGANTAIADVANLAWKLAAVLDGTASAALLESYHAERHPVGYATAAYSSQVSGHLGTMLKALTSGDAQRFDLAAAMFGVQYPEGAFVADDRGPSPEDRYAPGARPGTRIPHAWLDRDGERVSTVDLAGPGFTLLTGPDGEAWRRAAAEAGVALEVVGDDGWLTAAELTGTGAVLVRPDAVVAWHSPACPAHPAEALRKALSQVLGR</sequence>
<dbReference type="InterPro" id="IPR002938">
    <property type="entry name" value="FAD-bd"/>
</dbReference>
<evidence type="ECO:0000256" key="2">
    <source>
        <dbReference type="ARBA" id="ARBA00022630"/>
    </source>
</evidence>
<organism evidence="5 6">
    <name type="scientific">Amycolatopsis samaneae</name>
    <dbReference type="NCBI Taxonomy" id="664691"/>
    <lineage>
        <taxon>Bacteria</taxon>
        <taxon>Bacillati</taxon>
        <taxon>Actinomycetota</taxon>
        <taxon>Actinomycetes</taxon>
        <taxon>Pseudonocardiales</taxon>
        <taxon>Pseudonocardiaceae</taxon>
        <taxon>Amycolatopsis</taxon>
    </lineage>
</organism>
<keyword evidence="3" id="KW-0274">FAD</keyword>
<dbReference type="Gene3D" id="3.50.50.60">
    <property type="entry name" value="FAD/NAD(P)-binding domain"/>
    <property type="match status" value="1"/>
</dbReference>
<dbReference type="Gene3D" id="3.40.30.120">
    <property type="match status" value="1"/>
</dbReference>
<dbReference type="Pfam" id="PF21274">
    <property type="entry name" value="Rng_hyd_C"/>
    <property type="match status" value="1"/>
</dbReference>
<evidence type="ECO:0000313" key="6">
    <source>
        <dbReference type="Proteomes" id="UP001597419"/>
    </source>
</evidence>
<dbReference type="SUPFAM" id="SSF51905">
    <property type="entry name" value="FAD/NAD(P)-binding domain"/>
    <property type="match status" value="1"/>
</dbReference>
<evidence type="ECO:0000256" key="1">
    <source>
        <dbReference type="ARBA" id="ARBA00001974"/>
    </source>
</evidence>
<dbReference type="PANTHER" id="PTHR43004:SF19">
    <property type="entry name" value="BINDING MONOOXYGENASE, PUTATIVE (JCVI)-RELATED"/>
    <property type="match status" value="1"/>
</dbReference>
<dbReference type="Proteomes" id="UP001597419">
    <property type="component" value="Unassembled WGS sequence"/>
</dbReference>
<feature type="domain" description="FAD-binding" evidence="4">
    <location>
        <begin position="10"/>
        <end position="364"/>
    </location>
</feature>
<comment type="cofactor">
    <cofactor evidence="1">
        <name>FAD</name>
        <dbReference type="ChEBI" id="CHEBI:57692"/>
    </cofactor>
</comment>
<dbReference type="Gene3D" id="3.30.9.10">
    <property type="entry name" value="D-Amino Acid Oxidase, subunit A, domain 2"/>
    <property type="match status" value="1"/>
</dbReference>
<dbReference type="InterPro" id="IPR036188">
    <property type="entry name" value="FAD/NAD-bd_sf"/>
</dbReference>
<dbReference type="GO" id="GO:0004497">
    <property type="term" value="F:monooxygenase activity"/>
    <property type="evidence" value="ECO:0007669"/>
    <property type="project" value="UniProtKB-KW"/>
</dbReference>
<dbReference type="PANTHER" id="PTHR43004">
    <property type="entry name" value="TRK SYSTEM POTASSIUM UPTAKE PROTEIN"/>
    <property type="match status" value="1"/>
</dbReference>
<evidence type="ECO:0000313" key="5">
    <source>
        <dbReference type="EMBL" id="MFD2464244.1"/>
    </source>
</evidence>
<keyword evidence="6" id="KW-1185">Reference proteome</keyword>
<proteinExistence type="predicted"/>
<keyword evidence="2" id="KW-0285">Flavoprotein</keyword>
<dbReference type="InterPro" id="IPR050641">
    <property type="entry name" value="RIFMO-like"/>
</dbReference>
<dbReference type="PRINTS" id="PR00420">
    <property type="entry name" value="RNGMNOXGNASE"/>
</dbReference>
<keyword evidence="5" id="KW-0560">Oxidoreductase</keyword>
<evidence type="ECO:0000259" key="4">
    <source>
        <dbReference type="Pfam" id="PF01494"/>
    </source>
</evidence>
<comment type="caution">
    <text evidence="5">The sequence shown here is derived from an EMBL/GenBank/DDBJ whole genome shotgun (WGS) entry which is preliminary data.</text>
</comment>
<dbReference type="EMBL" id="JBHUKU010000025">
    <property type="protein sequence ID" value="MFD2464244.1"/>
    <property type="molecule type" value="Genomic_DNA"/>
</dbReference>